<dbReference type="InterPro" id="IPR037925">
    <property type="entry name" value="FlgE/F/G-like"/>
</dbReference>
<dbReference type="Pfam" id="PF00460">
    <property type="entry name" value="Flg_bb_rod"/>
    <property type="match status" value="1"/>
</dbReference>
<keyword evidence="4 5" id="KW-0975">Bacterial flagellum</keyword>
<evidence type="ECO:0000313" key="11">
    <source>
        <dbReference type="Proteomes" id="UP000253061"/>
    </source>
</evidence>
<evidence type="ECO:0000256" key="5">
    <source>
        <dbReference type="RuleBase" id="RU362116"/>
    </source>
</evidence>
<dbReference type="AlphaFoldDB" id="A0A367V4X3"/>
<dbReference type="InterPro" id="IPR002371">
    <property type="entry name" value="FlgK"/>
</dbReference>
<dbReference type="GO" id="GO:0009424">
    <property type="term" value="C:bacterial-type flagellum hook"/>
    <property type="evidence" value="ECO:0007669"/>
    <property type="project" value="InterPro"/>
</dbReference>
<dbReference type="Pfam" id="PF06429">
    <property type="entry name" value="Flg_bbr_C"/>
    <property type="match status" value="1"/>
</dbReference>
<keyword evidence="10" id="KW-0966">Cell projection</keyword>
<dbReference type="InterPro" id="IPR019776">
    <property type="entry name" value="Flagellar_basal_body_rod_CS"/>
</dbReference>
<comment type="similarity">
    <text evidence="2 5">Belongs to the flagella basal body rod proteins family.</text>
</comment>
<dbReference type="Pfam" id="PF07559">
    <property type="entry name" value="FlgE_D2"/>
    <property type="match status" value="1"/>
</dbReference>
<keyword evidence="10" id="KW-0282">Flagellum</keyword>
<dbReference type="InterPro" id="IPR001444">
    <property type="entry name" value="Flag_bb_rod_N"/>
</dbReference>
<feature type="domain" description="Flagellar hook protein FlgE D2" evidence="8">
    <location>
        <begin position="319"/>
        <end position="443"/>
    </location>
</feature>
<evidence type="ECO:0000256" key="3">
    <source>
        <dbReference type="ARBA" id="ARBA00019015"/>
    </source>
</evidence>
<reference evidence="10 11" key="1">
    <citation type="submission" date="2014-07" db="EMBL/GenBank/DDBJ databases">
        <title>Draft genome sequence of Thalassospira profundimaris R8-17.</title>
        <authorList>
            <person name="Lai Q."/>
            <person name="Shao Z."/>
        </authorList>
    </citation>
    <scope>NUCLEOTIDE SEQUENCE [LARGE SCALE GENOMIC DNA]</scope>
    <source>
        <strain evidence="10 11">R8-17</strain>
    </source>
</reference>
<gene>
    <name evidence="10" type="ORF">TH6_17410</name>
</gene>
<evidence type="ECO:0000256" key="1">
    <source>
        <dbReference type="ARBA" id="ARBA00004117"/>
    </source>
</evidence>
<dbReference type="Gene3D" id="2.60.98.20">
    <property type="entry name" value="Flagellar hook protein FlgE"/>
    <property type="match status" value="1"/>
</dbReference>
<dbReference type="RefSeq" id="WP_062954086.1">
    <property type="nucleotide sequence ID" value="NZ_JPWB01000008.1"/>
</dbReference>
<dbReference type="Proteomes" id="UP000253061">
    <property type="component" value="Unassembled WGS sequence"/>
</dbReference>
<dbReference type="InterPro" id="IPR011491">
    <property type="entry name" value="FlgE_D2"/>
</dbReference>
<keyword evidence="10" id="KW-0969">Cilium</keyword>
<dbReference type="GO" id="GO:0005198">
    <property type="term" value="F:structural molecule activity"/>
    <property type="evidence" value="ECO:0007669"/>
    <property type="project" value="InterPro"/>
</dbReference>
<dbReference type="GO" id="GO:0044780">
    <property type="term" value="P:bacterial-type flagellum assembly"/>
    <property type="evidence" value="ECO:0007669"/>
    <property type="project" value="InterPro"/>
</dbReference>
<dbReference type="PRINTS" id="PR01005">
    <property type="entry name" value="FLGHOOKAP1"/>
</dbReference>
<dbReference type="PANTHER" id="PTHR30435">
    <property type="entry name" value="FLAGELLAR PROTEIN"/>
    <property type="match status" value="1"/>
</dbReference>
<dbReference type="Pfam" id="PF22692">
    <property type="entry name" value="LlgE_F_G_D1"/>
    <property type="match status" value="1"/>
</dbReference>
<dbReference type="NCBIfam" id="TIGR03506">
    <property type="entry name" value="FlgEFG_subfam"/>
    <property type="match status" value="2"/>
</dbReference>
<evidence type="ECO:0000313" key="10">
    <source>
        <dbReference type="EMBL" id="RCK20255.1"/>
    </source>
</evidence>
<evidence type="ECO:0000259" key="6">
    <source>
        <dbReference type="Pfam" id="PF00460"/>
    </source>
</evidence>
<organism evidence="10 11">
    <name type="scientific">Thalassospira profundimaris</name>
    <dbReference type="NCBI Taxonomy" id="502049"/>
    <lineage>
        <taxon>Bacteria</taxon>
        <taxon>Pseudomonadati</taxon>
        <taxon>Pseudomonadota</taxon>
        <taxon>Alphaproteobacteria</taxon>
        <taxon>Rhodospirillales</taxon>
        <taxon>Thalassospiraceae</taxon>
        <taxon>Thalassospira</taxon>
    </lineage>
</organism>
<feature type="domain" description="Flagellar basal-body/hook protein C-terminal" evidence="7">
    <location>
        <begin position="536"/>
        <end position="579"/>
    </location>
</feature>
<dbReference type="PANTHER" id="PTHR30435:SF1">
    <property type="entry name" value="FLAGELLAR HOOK PROTEIN FLGE"/>
    <property type="match status" value="1"/>
</dbReference>
<evidence type="ECO:0000256" key="4">
    <source>
        <dbReference type="ARBA" id="ARBA00023143"/>
    </source>
</evidence>
<dbReference type="EMBL" id="JPWB01000008">
    <property type="protein sequence ID" value="RCK20255.1"/>
    <property type="molecule type" value="Genomic_DNA"/>
</dbReference>
<dbReference type="InterPro" id="IPR053967">
    <property type="entry name" value="LlgE_F_G-like_D1"/>
</dbReference>
<proteinExistence type="inferred from homology"/>
<feature type="domain" description="Flagellar basal body rod protein N-terminal" evidence="6">
    <location>
        <begin position="10"/>
        <end position="37"/>
    </location>
</feature>
<feature type="domain" description="Flagellar hook protein FlgE/F/G-like D1" evidence="9">
    <location>
        <begin position="85"/>
        <end position="132"/>
    </location>
</feature>
<dbReference type="PROSITE" id="PS00588">
    <property type="entry name" value="FLAGELLA_BB_ROD"/>
    <property type="match status" value="1"/>
</dbReference>
<sequence>MSLFGAMISGVSGLNAQSQNLGVISDNISNLNTIGYKGTIGRFSTLVTEAATDTRYTPGGVRFHPTALISKQGLLQATSSTTAAAISGDGFFIVRNNASPGTNDELFFTRAGDFKPDDDGYLRNTAGYYVQGWATDREGGLLDGDGNATTSNSSAVTDLQVLDINSILTAAASTTNIEFGANLNSDETAVTGGTATSTTTGIDYDTTDLTTLAGINNGDQFSITHDGTTTNITINTGDTLEDLAAAISAVTGIDATTTTTGTNDTLTLTGAFADQDVVIANVTGTPLSATGINFAGVPGTLSATYTAGNLASGTVAEDNTMPVTIYDSLGSAHTVNLQVVKLGQNRWGFELTGNTTTGELDAADHPNGLIQAGTVTFDGSGNLQSFTGVAATIGAVTVGTAGDLTDADISAEWTNGADDSEINLDFGTIGLGNGITQFAAGSDANGNLVEYTTHFINQNGAQAGTMVNYALTEEGFLQVEFANGVKRPVYKLAIATFEAPDEMENHTGNVYRQTRESGDYLLREPGLNGAGNVVASALEGSNVDLGEEFTNMIVTQRAYSANTKTITTTDEMLDELIRIKR</sequence>
<evidence type="ECO:0000259" key="9">
    <source>
        <dbReference type="Pfam" id="PF22692"/>
    </source>
</evidence>
<comment type="subcellular location">
    <subcellularLocation>
        <location evidence="1 5">Bacterial flagellum basal body</location>
    </subcellularLocation>
</comment>
<accession>A0A367V4X3</accession>
<comment type="function">
    <text evidence="5">A flexible structure which links the flagellar filament to the drive apparatus in the basal body.</text>
</comment>
<comment type="caution">
    <text evidence="10">The sequence shown here is derived from an EMBL/GenBank/DDBJ whole genome shotgun (WGS) entry which is preliminary data.</text>
</comment>
<dbReference type="GO" id="GO:0071978">
    <property type="term" value="P:bacterial-type flagellum-dependent swarming motility"/>
    <property type="evidence" value="ECO:0007669"/>
    <property type="project" value="TreeGrafter"/>
</dbReference>
<evidence type="ECO:0000259" key="8">
    <source>
        <dbReference type="Pfam" id="PF07559"/>
    </source>
</evidence>
<evidence type="ECO:0000259" key="7">
    <source>
        <dbReference type="Pfam" id="PF06429"/>
    </source>
</evidence>
<name>A0A367V4X3_9PROT</name>
<dbReference type="InterPro" id="IPR010930">
    <property type="entry name" value="Flg_bb/hook_C_dom"/>
</dbReference>
<dbReference type="InterPro" id="IPR020013">
    <property type="entry name" value="Flagellar_FlgE/F/G"/>
</dbReference>
<dbReference type="SUPFAM" id="SSF117143">
    <property type="entry name" value="Flagellar hook protein flgE"/>
    <property type="match status" value="2"/>
</dbReference>
<dbReference type="GO" id="GO:0005829">
    <property type="term" value="C:cytosol"/>
    <property type="evidence" value="ECO:0007669"/>
    <property type="project" value="TreeGrafter"/>
</dbReference>
<dbReference type="InterPro" id="IPR037058">
    <property type="entry name" value="Falgellar_hook_FlgE_sf"/>
</dbReference>
<evidence type="ECO:0000256" key="2">
    <source>
        <dbReference type="ARBA" id="ARBA00009677"/>
    </source>
</evidence>
<dbReference type="GO" id="GO:0009425">
    <property type="term" value="C:bacterial-type flagellum basal body"/>
    <property type="evidence" value="ECO:0007669"/>
    <property type="project" value="UniProtKB-SubCell"/>
</dbReference>
<protein>
    <recommendedName>
        <fullName evidence="3 5">Flagellar hook protein FlgE</fullName>
    </recommendedName>
</protein>